<dbReference type="EnsemblMetazoa" id="ACOM039968-RA">
    <property type="protein sequence ID" value="ACOM039968-PA.1"/>
    <property type="gene ID" value="ACOM039968"/>
</dbReference>
<sequence>MGFLKSRYSKTRQPKDSGLQERKKFWKQVNPGDLWDASVAGREPWAPVLLRSWSGLSLLLLLGLLLHTVRTGRLGLTSETVVLGLGCRRRDLDHDVGRLAADLGLKSFLRVGGVRDGADESVRVNHGVAALDHVSVALLLAVLLVNSSSFTSKPNWYEGLAWIV</sequence>
<accession>A0A8W7PYQ8</accession>
<protein>
    <submittedName>
        <fullName evidence="1">Uncharacterized protein</fullName>
    </submittedName>
</protein>
<dbReference type="Proteomes" id="UP000075882">
    <property type="component" value="Unassembled WGS sequence"/>
</dbReference>
<organism evidence="1">
    <name type="scientific">Anopheles coluzzii</name>
    <name type="common">African malaria mosquito</name>
    <dbReference type="NCBI Taxonomy" id="1518534"/>
    <lineage>
        <taxon>Eukaryota</taxon>
        <taxon>Metazoa</taxon>
        <taxon>Ecdysozoa</taxon>
        <taxon>Arthropoda</taxon>
        <taxon>Hexapoda</taxon>
        <taxon>Insecta</taxon>
        <taxon>Pterygota</taxon>
        <taxon>Neoptera</taxon>
        <taxon>Endopterygota</taxon>
        <taxon>Diptera</taxon>
        <taxon>Nematocera</taxon>
        <taxon>Culicoidea</taxon>
        <taxon>Culicidae</taxon>
        <taxon>Anophelinae</taxon>
        <taxon>Anopheles</taxon>
    </lineage>
</organism>
<evidence type="ECO:0000313" key="1">
    <source>
        <dbReference type="EnsemblMetazoa" id="ACOM039968-PA.1"/>
    </source>
</evidence>
<dbReference type="AlphaFoldDB" id="A0A8W7PYQ8"/>
<reference evidence="1" key="1">
    <citation type="submission" date="2022-08" db="UniProtKB">
        <authorList>
            <consortium name="EnsemblMetazoa"/>
        </authorList>
    </citation>
    <scope>IDENTIFICATION</scope>
</reference>
<proteinExistence type="predicted"/>
<name>A0A8W7PYQ8_ANOCL</name>